<keyword evidence="1" id="KW-1133">Transmembrane helix</keyword>
<dbReference type="AlphaFoldDB" id="A0A1Y5TWP1"/>
<keyword evidence="1" id="KW-0472">Membrane</keyword>
<dbReference type="Proteomes" id="UP000193900">
    <property type="component" value="Unassembled WGS sequence"/>
</dbReference>
<evidence type="ECO:0000313" key="2">
    <source>
        <dbReference type="EMBL" id="SLN75250.1"/>
    </source>
</evidence>
<proteinExistence type="predicted"/>
<name>A0A1Y5TWP1_9RHOB</name>
<evidence type="ECO:0000313" key="3">
    <source>
        <dbReference type="Proteomes" id="UP000193900"/>
    </source>
</evidence>
<protein>
    <submittedName>
        <fullName evidence="2">Uncharacterized protein</fullName>
    </submittedName>
</protein>
<evidence type="ECO:0000256" key="1">
    <source>
        <dbReference type="SAM" id="Phobius"/>
    </source>
</evidence>
<accession>A0A1Y5TWP1</accession>
<reference evidence="2 3" key="1">
    <citation type="submission" date="2017-03" db="EMBL/GenBank/DDBJ databases">
        <authorList>
            <person name="Afonso C.L."/>
            <person name="Miller P.J."/>
            <person name="Scott M.A."/>
            <person name="Spackman E."/>
            <person name="Goraichik I."/>
            <person name="Dimitrov K.M."/>
            <person name="Suarez D.L."/>
            <person name="Swayne D.E."/>
        </authorList>
    </citation>
    <scope>NUCLEOTIDE SEQUENCE [LARGE SCALE GENOMIC DNA]</scope>
    <source>
        <strain evidence="2 3">CECT 7023</strain>
    </source>
</reference>
<keyword evidence="1" id="KW-0812">Transmembrane</keyword>
<sequence>MARRARSLGEQADDDIAGLGDIVANLMALFILLTVFVLLARVTSDAAEGQQQSVAANAAGTFLPRTIEPLVRQGAFVVVTGEGFAVVNIAGLFDALMPATEGEPVSLPGGLFLGGPVSEAMRLRPPSSDHEFSLSYSFQVSDIPEEAAISADAPDAVLAELRARIPEGAPMDFFVYPDGLARFSPIYQSLTEAGECFRWQPWTRTVAAWRNEPNPIRIRPGSLLGRPGCPAT</sequence>
<feature type="transmembrane region" description="Helical" evidence="1">
    <location>
        <begin position="22"/>
        <end position="42"/>
    </location>
</feature>
<gene>
    <name evidence="2" type="ORF">ROA7023_03926</name>
</gene>
<organism evidence="2 3">
    <name type="scientific">Roseisalinus antarcticus</name>
    <dbReference type="NCBI Taxonomy" id="254357"/>
    <lineage>
        <taxon>Bacteria</taxon>
        <taxon>Pseudomonadati</taxon>
        <taxon>Pseudomonadota</taxon>
        <taxon>Alphaproteobacteria</taxon>
        <taxon>Rhodobacterales</taxon>
        <taxon>Roseobacteraceae</taxon>
        <taxon>Roseisalinus</taxon>
    </lineage>
</organism>
<keyword evidence="3" id="KW-1185">Reference proteome</keyword>
<dbReference type="EMBL" id="FWFZ01000034">
    <property type="protein sequence ID" value="SLN75250.1"/>
    <property type="molecule type" value="Genomic_DNA"/>
</dbReference>